<dbReference type="PANTHER" id="PTHR43026:SF1">
    <property type="entry name" value="2-HYDROXYACID DEHYDROGENASE HOMOLOG 1-RELATED"/>
    <property type="match status" value="1"/>
</dbReference>
<evidence type="ECO:0000313" key="7">
    <source>
        <dbReference type="EMBL" id="PIR88669.1"/>
    </source>
</evidence>
<name>A0A2H0UQF5_9BACT</name>
<sequence length="341" mass="37934">MKIGFFGILPKDEAYLKAQIQEELKEHEVKVFNQGVNPTSYPKEGDETDFDIISTFVASDLSKEEIAKFPNLKFIATQSTGYDHIDLEFAKKHDIQVSNVPEYGSHTVAEFTFALMLGLARKLPSAYEQIRETGSFNPEKLRGVDLFAKTLGVIGTGKIGQNVIRIARGLEMKVLAYDVAQDESFAATQGFKYCSLDELFSQADIITLHVPCLESTTHMIDAKALEKMKPTTMIINTSRGPIIDTEALLKALQDKKLAGAALDVLEEESAARDEANFLIRGDFEGHDLKDIIANHILIDMENVLVTPHIAYNTDEATHRILDTTIKNIQSFIADEPINIVN</sequence>
<evidence type="ECO:0000259" key="5">
    <source>
        <dbReference type="Pfam" id="PF00389"/>
    </source>
</evidence>
<evidence type="ECO:0000259" key="6">
    <source>
        <dbReference type="Pfam" id="PF02826"/>
    </source>
</evidence>
<organism evidence="7 8">
    <name type="scientific">Candidatus Harrisonbacteria bacterium CG10_big_fil_rev_8_21_14_0_10_44_23</name>
    <dbReference type="NCBI Taxonomy" id="1974585"/>
    <lineage>
        <taxon>Bacteria</taxon>
        <taxon>Candidatus Harrisoniibacteriota</taxon>
    </lineage>
</organism>
<dbReference type="PROSITE" id="PS00065">
    <property type="entry name" value="D_2_HYDROXYACID_DH_1"/>
    <property type="match status" value="1"/>
</dbReference>
<dbReference type="AlphaFoldDB" id="A0A2H0UQF5"/>
<dbReference type="GO" id="GO:0006564">
    <property type="term" value="P:L-serine biosynthetic process"/>
    <property type="evidence" value="ECO:0007669"/>
    <property type="project" value="UniProtKB-ARBA"/>
</dbReference>
<dbReference type="PROSITE" id="PS00671">
    <property type="entry name" value="D_2_HYDROXYACID_DH_3"/>
    <property type="match status" value="1"/>
</dbReference>
<keyword evidence="2 4" id="KW-0560">Oxidoreductase</keyword>
<evidence type="ECO:0000256" key="2">
    <source>
        <dbReference type="ARBA" id="ARBA00023002"/>
    </source>
</evidence>
<dbReference type="InterPro" id="IPR036291">
    <property type="entry name" value="NAD(P)-bd_dom_sf"/>
</dbReference>
<comment type="similarity">
    <text evidence="1 4">Belongs to the D-isomer specific 2-hydroxyacid dehydrogenase family.</text>
</comment>
<dbReference type="PROSITE" id="PS00670">
    <property type="entry name" value="D_2_HYDROXYACID_DH_2"/>
    <property type="match status" value="1"/>
</dbReference>
<accession>A0A2H0UQF5</accession>
<dbReference type="InterPro" id="IPR006140">
    <property type="entry name" value="D-isomer_DH_NAD-bd"/>
</dbReference>
<dbReference type="InterPro" id="IPR029752">
    <property type="entry name" value="D-isomer_DH_CS1"/>
</dbReference>
<dbReference type="Gene3D" id="3.40.50.720">
    <property type="entry name" value="NAD(P)-binding Rossmann-like Domain"/>
    <property type="match status" value="2"/>
</dbReference>
<dbReference type="InterPro" id="IPR058205">
    <property type="entry name" value="D-LDH-like"/>
</dbReference>
<dbReference type="GO" id="GO:0047545">
    <property type="term" value="F:(S)-2-hydroxyglutarate dehydrogenase activity"/>
    <property type="evidence" value="ECO:0007669"/>
    <property type="project" value="UniProtKB-ARBA"/>
</dbReference>
<feature type="domain" description="D-isomer specific 2-hydroxyacid dehydrogenase catalytic" evidence="5">
    <location>
        <begin position="18"/>
        <end position="341"/>
    </location>
</feature>
<evidence type="ECO:0000256" key="1">
    <source>
        <dbReference type="ARBA" id="ARBA00005854"/>
    </source>
</evidence>
<dbReference type="EMBL" id="PFBB01000012">
    <property type="protein sequence ID" value="PIR88669.1"/>
    <property type="molecule type" value="Genomic_DNA"/>
</dbReference>
<dbReference type="FunFam" id="3.40.50.720:FF:000041">
    <property type="entry name" value="D-3-phosphoglycerate dehydrogenase"/>
    <property type="match status" value="1"/>
</dbReference>
<dbReference type="GO" id="GO:0004617">
    <property type="term" value="F:phosphoglycerate dehydrogenase activity"/>
    <property type="evidence" value="ECO:0007669"/>
    <property type="project" value="UniProtKB-ARBA"/>
</dbReference>
<dbReference type="Pfam" id="PF02826">
    <property type="entry name" value="2-Hacid_dh_C"/>
    <property type="match status" value="1"/>
</dbReference>
<dbReference type="InterPro" id="IPR029753">
    <property type="entry name" value="D-isomer_DH_CS"/>
</dbReference>
<comment type="caution">
    <text evidence="7">The sequence shown here is derived from an EMBL/GenBank/DDBJ whole genome shotgun (WGS) entry which is preliminary data.</text>
</comment>
<evidence type="ECO:0000313" key="8">
    <source>
        <dbReference type="Proteomes" id="UP000229615"/>
    </source>
</evidence>
<dbReference type="SUPFAM" id="SSF51735">
    <property type="entry name" value="NAD(P)-binding Rossmann-fold domains"/>
    <property type="match status" value="1"/>
</dbReference>
<dbReference type="InterPro" id="IPR006139">
    <property type="entry name" value="D-isomer_2_OHA_DH_cat_dom"/>
</dbReference>
<dbReference type="GO" id="GO:0008720">
    <property type="term" value="F:D-lactate dehydrogenase (NAD+) activity"/>
    <property type="evidence" value="ECO:0007669"/>
    <property type="project" value="TreeGrafter"/>
</dbReference>
<protein>
    <submittedName>
        <fullName evidence="7">Hydroxyacid dehydrogenase</fullName>
    </submittedName>
</protein>
<dbReference type="PANTHER" id="PTHR43026">
    <property type="entry name" value="2-HYDROXYACID DEHYDROGENASE HOMOLOG 1-RELATED"/>
    <property type="match status" value="1"/>
</dbReference>
<feature type="domain" description="D-isomer specific 2-hydroxyacid dehydrogenase NAD-binding" evidence="6">
    <location>
        <begin position="113"/>
        <end position="310"/>
    </location>
</feature>
<evidence type="ECO:0000256" key="4">
    <source>
        <dbReference type="RuleBase" id="RU003719"/>
    </source>
</evidence>
<dbReference type="GO" id="GO:0051287">
    <property type="term" value="F:NAD binding"/>
    <property type="evidence" value="ECO:0007669"/>
    <property type="project" value="InterPro"/>
</dbReference>
<gene>
    <name evidence="7" type="ORF">COU09_01085</name>
</gene>
<dbReference type="Pfam" id="PF00389">
    <property type="entry name" value="2-Hacid_dh"/>
    <property type="match status" value="1"/>
</dbReference>
<dbReference type="SUPFAM" id="SSF52283">
    <property type="entry name" value="Formate/glycerate dehydrogenase catalytic domain-like"/>
    <property type="match status" value="1"/>
</dbReference>
<reference evidence="8" key="1">
    <citation type="submission" date="2017-09" db="EMBL/GenBank/DDBJ databases">
        <title>Depth-based differentiation of microbial function through sediment-hosted aquifers and enrichment of novel symbionts in the deep terrestrial subsurface.</title>
        <authorList>
            <person name="Probst A.J."/>
            <person name="Ladd B."/>
            <person name="Jarett J.K."/>
            <person name="Geller-Mcgrath D.E."/>
            <person name="Sieber C.M.K."/>
            <person name="Emerson J.B."/>
            <person name="Anantharaman K."/>
            <person name="Thomas B.C."/>
            <person name="Malmstrom R."/>
            <person name="Stieglmeier M."/>
            <person name="Klingl A."/>
            <person name="Woyke T."/>
            <person name="Ryan C.M."/>
            <person name="Banfield J.F."/>
        </authorList>
    </citation>
    <scope>NUCLEOTIDE SEQUENCE [LARGE SCALE GENOMIC DNA]</scope>
</reference>
<dbReference type="Proteomes" id="UP000229615">
    <property type="component" value="Unassembled WGS sequence"/>
</dbReference>
<keyword evidence="3" id="KW-0520">NAD</keyword>
<evidence type="ECO:0000256" key="3">
    <source>
        <dbReference type="ARBA" id="ARBA00023027"/>
    </source>
</evidence>
<proteinExistence type="inferred from homology"/>